<proteinExistence type="predicted"/>
<dbReference type="EMBL" id="JBAMMX010000003">
    <property type="protein sequence ID" value="KAK6945312.1"/>
    <property type="molecule type" value="Genomic_DNA"/>
</dbReference>
<sequence length="179" mass="20158">MYAGVGEKITAWRLSVTANQYSSAQIRVQNGDEYIQTGWREDLTLNGDTRTRSFICTHVLLDPLTGNWWLSRGREDERIGFRPKSLFKSLDGMASYVYGPPEKPSPQLGSGNSFRRDGNYDASKTDVTYRKETNDVVTATNTQESADARRYYDIKDMGNHYKESTKVFVYGGPGGMIGN</sequence>
<dbReference type="PANTHER" id="PTHR31589:SF223">
    <property type="entry name" value="PROTEIN, PUTATIVE (DUF239)-RELATED"/>
    <property type="match status" value="1"/>
</dbReference>
<evidence type="ECO:0000259" key="2">
    <source>
        <dbReference type="PROSITE" id="PS52045"/>
    </source>
</evidence>
<feature type="compositionally biased region" description="Basic and acidic residues" evidence="1">
    <location>
        <begin position="114"/>
        <end position="126"/>
    </location>
</feature>
<comment type="caution">
    <text evidence="3">The sequence shown here is derived from an EMBL/GenBank/DDBJ whole genome shotgun (WGS) entry which is preliminary data.</text>
</comment>
<dbReference type="InterPro" id="IPR053168">
    <property type="entry name" value="Glutamic_endopeptidase"/>
</dbReference>
<dbReference type="AlphaFoldDB" id="A0AAN8WG61"/>
<evidence type="ECO:0000256" key="1">
    <source>
        <dbReference type="SAM" id="MobiDB-lite"/>
    </source>
</evidence>
<dbReference type="PANTHER" id="PTHR31589">
    <property type="entry name" value="PROTEIN, PUTATIVE (DUF239)-RELATED-RELATED"/>
    <property type="match status" value="1"/>
</dbReference>
<evidence type="ECO:0000313" key="4">
    <source>
        <dbReference type="Proteomes" id="UP001370490"/>
    </source>
</evidence>
<organism evidence="3 4">
    <name type="scientific">Dillenia turbinata</name>
    <dbReference type="NCBI Taxonomy" id="194707"/>
    <lineage>
        <taxon>Eukaryota</taxon>
        <taxon>Viridiplantae</taxon>
        <taxon>Streptophyta</taxon>
        <taxon>Embryophyta</taxon>
        <taxon>Tracheophyta</taxon>
        <taxon>Spermatophyta</taxon>
        <taxon>Magnoliopsida</taxon>
        <taxon>eudicotyledons</taxon>
        <taxon>Gunneridae</taxon>
        <taxon>Pentapetalae</taxon>
        <taxon>Dilleniales</taxon>
        <taxon>Dilleniaceae</taxon>
        <taxon>Dillenia</taxon>
    </lineage>
</organism>
<protein>
    <submittedName>
        <fullName evidence="3">Neprosin</fullName>
    </submittedName>
</protein>
<dbReference type="Pfam" id="PF03080">
    <property type="entry name" value="Neprosin"/>
    <property type="match status" value="2"/>
</dbReference>
<gene>
    <name evidence="3" type="ORF">RJ641_026414</name>
</gene>
<name>A0AAN8WG61_9MAGN</name>
<feature type="region of interest" description="Disordered" evidence="1">
    <location>
        <begin position="99"/>
        <end position="126"/>
    </location>
</feature>
<dbReference type="Proteomes" id="UP001370490">
    <property type="component" value="Unassembled WGS sequence"/>
</dbReference>
<dbReference type="PROSITE" id="PS52045">
    <property type="entry name" value="NEPROSIN_PEP_CD"/>
    <property type="match status" value="1"/>
</dbReference>
<accession>A0AAN8WG61</accession>
<evidence type="ECO:0000313" key="3">
    <source>
        <dbReference type="EMBL" id="KAK6945312.1"/>
    </source>
</evidence>
<reference evidence="3 4" key="1">
    <citation type="submission" date="2023-12" db="EMBL/GenBank/DDBJ databases">
        <title>A high-quality genome assembly for Dillenia turbinata (Dilleniales).</title>
        <authorList>
            <person name="Chanderbali A."/>
        </authorList>
    </citation>
    <scope>NUCLEOTIDE SEQUENCE [LARGE SCALE GENOMIC DNA]</scope>
    <source>
        <strain evidence="3">LSX21</strain>
        <tissue evidence="3">Leaf</tissue>
    </source>
</reference>
<keyword evidence="4" id="KW-1185">Reference proteome</keyword>
<dbReference type="InterPro" id="IPR004314">
    <property type="entry name" value="Neprosin"/>
</dbReference>
<feature type="domain" description="Neprosin PEP catalytic" evidence="2">
    <location>
        <begin position="1"/>
        <end position="177"/>
    </location>
</feature>